<dbReference type="AlphaFoldDB" id="X6ND53"/>
<evidence type="ECO:0000259" key="1">
    <source>
        <dbReference type="PROSITE" id="PS50234"/>
    </source>
</evidence>
<dbReference type="Proteomes" id="UP000023152">
    <property type="component" value="Unassembled WGS sequence"/>
</dbReference>
<comment type="caution">
    <text evidence="2">The sequence shown here is derived from an EMBL/GenBank/DDBJ whole genome shotgun (WGS) entry which is preliminary data.</text>
</comment>
<dbReference type="EMBL" id="ASPP01010080">
    <property type="protein sequence ID" value="ETO23262.1"/>
    <property type="molecule type" value="Genomic_DNA"/>
</dbReference>
<dbReference type="InterPro" id="IPR036465">
    <property type="entry name" value="vWFA_dom_sf"/>
</dbReference>
<accession>X6ND53</accession>
<dbReference type="PROSITE" id="PS50234">
    <property type="entry name" value="VWFA"/>
    <property type="match status" value="1"/>
</dbReference>
<evidence type="ECO:0000313" key="3">
    <source>
        <dbReference type="Proteomes" id="UP000023152"/>
    </source>
</evidence>
<proteinExistence type="predicted"/>
<reference evidence="2 3" key="1">
    <citation type="journal article" date="2013" name="Curr. Biol.">
        <title>The Genome of the Foraminiferan Reticulomyxa filosa.</title>
        <authorList>
            <person name="Glockner G."/>
            <person name="Hulsmann N."/>
            <person name="Schleicher M."/>
            <person name="Noegel A.A."/>
            <person name="Eichinger L."/>
            <person name="Gallinger C."/>
            <person name="Pawlowski J."/>
            <person name="Sierra R."/>
            <person name="Euteneuer U."/>
            <person name="Pillet L."/>
            <person name="Moustafa A."/>
            <person name="Platzer M."/>
            <person name="Groth M."/>
            <person name="Szafranski K."/>
            <person name="Schliwa M."/>
        </authorList>
    </citation>
    <scope>NUCLEOTIDE SEQUENCE [LARGE SCALE GENOMIC DNA]</scope>
</reference>
<dbReference type="InterPro" id="IPR002035">
    <property type="entry name" value="VWF_A"/>
</dbReference>
<feature type="domain" description="VWFA" evidence="1">
    <location>
        <begin position="1"/>
        <end position="215"/>
    </location>
</feature>
<protein>
    <recommendedName>
        <fullName evidence="1">VWFA domain-containing protein</fullName>
    </recommendedName>
</protein>
<dbReference type="Gene3D" id="3.40.50.410">
    <property type="entry name" value="von Willebrand factor, type A domain"/>
    <property type="match status" value="1"/>
</dbReference>
<evidence type="ECO:0000313" key="2">
    <source>
        <dbReference type="EMBL" id="ETO23262.1"/>
    </source>
</evidence>
<gene>
    <name evidence="2" type="ORF">RFI_13921</name>
</gene>
<name>X6ND53_RETFI</name>
<keyword evidence="3" id="KW-1185">Reference proteome</keyword>
<sequence length="224" mass="25032">MYIIDDSCGAQMNAPKCHRLKQHLIDLAFHFDVGNDLHENTRIGIVTFTHHPKSQLALSKGTNMHAIINAIEQIDCTQTDTSKNLGLEYAFFFNKNFFCFVPLGKKTTVEAVKNAAASLNNNYRYLSNGDLFKVNQVVIVYPLCDCSMNRTLCSGQNDNADEIKRQLSNKQVIIYVSGHMTDAQDYSCLVSQSSSDDHLFNNPTCDTLPYIFDGQTLALSTCKG</sequence>
<dbReference type="SUPFAM" id="SSF53300">
    <property type="entry name" value="vWA-like"/>
    <property type="match status" value="1"/>
</dbReference>
<organism evidence="2 3">
    <name type="scientific">Reticulomyxa filosa</name>
    <dbReference type="NCBI Taxonomy" id="46433"/>
    <lineage>
        <taxon>Eukaryota</taxon>
        <taxon>Sar</taxon>
        <taxon>Rhizaria</taxon>
        <taxon>Retaria</taxon>
        <taxon>Foraminifera</taxon>
        <taxon>Monothalamids</taxon>
        <taxon>Reticulomyxidae</taxon>
        <taxon>Reticulomyxa</taxon>
    </lineage>
</organism>